<dbReference type="Proteomes" id="UP000829756">
    <property type="component" value="Chromosome"/>
</dbReference>
<organism evidence="3 5">
    <name type="scientific">Uruburuella suis</name>
    <dbReference type="NCBI Taxonomy" id="252130"/>
    <lineage>
        <taxon>Bacteria</taxon>
        <taxon>Pseudomonadati</taxon>
        <taxon>Pseudomonadota</taxon>
        <taxon>Betaproteobacteria</taxon>
        <taxon>Neisseriales</taxon>
        <taxon>Neisseriaceae</taxon>
        <taxon>Uruburuella</taxon>
    </lineage>
</organism>
<dbReference type="Proteomes" id="UP000294721">
    <property type="component" value="Unassembled WGS sequence"/>
</dbReference>
<reference evidence="3" key="3">
    <citation type="journal article" date="2022" name="Res Sq">
        <title>Evolution of multicellular longitudinally dividing oral cavity symbionts (Neisseriaceae).</title>
        <authorList>
            <person name="Nyongesa S."/>
            <person name="Weber P."/>
            <person name="Bernet E."/>
            <person name="Pullido F."/>
            <person name="Nieckarz M."/>
            <person name="Delaby M."/>
            <person name="Nieves C."/>
            <person name="Viehboeck T."/>
            <person name="Krause N."/>
            <person name="Rivera-Millot A."/>
            <person name="Nakamura A."/>
            <person name="Vischer N."/>
            <person name="VanNieuwenhze M."/>
            <person name="Brun Y."/>
            <person name="Cava F."/>
            <person name="Bulgheresi S."/>
            <person name="Veyrier F."/>
        </authorList>
    </citation>
    <scope>NUCLEOTIDE SEQUENCE</scope>
    <source>
        <strain evidence="3">1258/02</strain>
    </source>
</reference>
<dbReference type="EMBL" id="SLXE01000026">
    <property type="protein sequence ID" value="TCP02281.1"/>
    <property type="molecule type" value="Genomic_DNA"/>
</dbReference>
<dbReference type="AlphaFoldDB" id="A0AAE9KH39"/>
<reference evidence="3" key="2">
    <citation type="submission" date="2021-12" db="EMBL/GenBank/DDBJ databases">
        <authorList>
            <person name="Veyrier F.J."/>
        </authorList>
    </citation>
    <scope>NUCLEOTIDE SEQUENCE</scope>
    <source>
        <strain evidence="3">1258/02</strain>
    </source>
</reference>
<evidence type="ECO:0000313" key="4">
    <source>
        <dbReference type="Proteomes" id="UP000294721"/>
    </source>
</evidence>
<evidence type="ECO:0000259" key="1">
    <source>
        <dbReference type="PROSITE" id="PS50943"/>
    </source>
</evidence>
<dbReference type="InterPro" id="IPR001387">
    <property type="entry name" value="Cro/C1-type_HTH"/>
</dbReference>
<proteinExistence type="predicted"/>
<dbReference type="PROSITE" id="PS50943">
    <property type="entry name" value="HTH_CROC1"/>
    <property type="match status" value="1"/>
</dbReference>
<dbReference type="EMBL" id="CP091507">
    <property type="protein sequence ID" value="UOO79846.1"/>
    <property type="molecule type" value="Genomic_DNA"/>
</dbReference>
<gene>
    <name evidence="2" type="ORF">EV680_1268</name>
    <name evidence="3" type="ORF">LVJ78_02130</name>
</gene>
<evidence type="ECO:0000313" key="2">
    <source>
        <dbReference type="EMBL" id="TCP02281.1"/>
    </source>
</evidence>
<evidence type="ECO:0000313" key="5">
    <source>
        <dbReference type="Proteomes" id="UP000829756"/>
    </source>
</evidence>
<keyword evidence="4" id="KW-1185">Reference proteome</keyword>
<reference evidence="2 4" key="1">
    <citation type="submission" date="2019-03" db="EMBL/GenBank/DDBJ databases">
        <title>Genomic Encyclopedia of Type Strains, Phase IV (KMG-IV): sequencing the most valuable type-strain genomes for metagenomic binning, comparative biology and taxonomic classification.</title>
        <authorList>
            <person name="Goeker M."/>
        </authorList>
    </citation>
    <scope>NUCLEOTIDE SEQUENCE [LARGE SCALE GENOMIC DNA]</scope>
    <source>
        <strain evidence="2 4">DSM 17474</strain>
    </source>
</reference>
<accession>A0AAE9KH39</accession>
<dbReference type="RefSeq" id="WP_132954444.1">
    <property type="nucleotide sequence ID" value="NZ_CP091507.1"/>
</dbReference>
<name>A0AAE9KH39_9NEIS</name>
<feature type="domain" description="HTH cro/C1-type" evidence="1">
    <location>
        <begin position="105"/>
        <end position="126"/>
    </location>
</feature>
<sequence>MDEKDIPQHGSKIFAGQKKVVYATRNGHYVAGQSSGWDDESFATEQAVQAFDVQTEAAWQAYQAGTHSALYYLMWRYRHDEASLAAATGQFRWQLRRHFRVAVFAKISAKTLAKYAEAFQLTPDEIRQPRHEHTAF</sequence>
<evidence type="ECO:0000313" key="3">
    <source>
        <dbReference type="EMBL" id="UOO79846.1"/>
    </source>
</evidence>
<protein>
    <recommendedName>
        <fullName evidence="1">HTH cro/C1-type domain-containing protein</fullName>
    </recommendedName>
</protein>
<dbReference type="KEGG" id="usu:LVJ78_02130"/>